<evidence type="ECO:0000256" key="1">
    <source>
        <dbReference type="SAM" id="MobiDB-lite"/>
    </source>
</evidence>
<name>A0ABS7KZX1_CLOSR</name>
<dbReference type="Proteomes" id="UP001299068">
    <property type="component" value="Unassembled WGS sequence"/>
</dbReference>
<proteinExistence type="predicted"/>
<keyword evidence="2" id="KW-0732">Signal</keyword>
<gene>
    <name evidence="3" type="ORF">K5V21_12955</name>
</gene>
<sequence length="204" mass="22630">MNIKPFLLKKKKTIISCIACFLIGTAMSTSTNASDEEISTFKARHSEIVEQVSQKDSLLESKREELAKLQSTTSELENKKDEIEKAEQEKLAKEQEEQENAERLAKEKAEKEEAEKLAKEKQQQIAKDNEAKNNQPSNKKTSNGSGNKENNSVTKPVGAMVWKTATGKKYHRTNNCGNTNSSKASQISQSDAEAKGLGPCSKCY</sequence>
<feature type="compositionally biased region" description="Polar residues" evidence="1">
    <location>
        <begin position="132"/>
        <end position="154"/>
    </location>
</feature>
<evidence type="ECO:0000313" key="4">
    <source>
        <dbReference type="Proteomes" id="UP001299068"/>
    </source>
</evidence>
<dbReference type="EMBL" id="JAIKTU010000010">
    <property type="protein sequence ID" value="MBY0756358.1"/>
    <property type="molecule type" value="Genomic_DNA"/>
</dbReference>
<feature type="region of interest" description="Disordered" evidence="1">
    <location>
        <begin position="68"/>
        <end position="204"/>
    </location>
</feature>
<feature type="compositionally biased region" description="Basic and acidic residues" evidence="1">
    <location>
        <begin position="76"/>
        <end position="131"/>
    </location>
</feature>
<accession>A0ABS7KZX1</accession>
<protein>
    <recommendedName>
        <fullName evidence="5">Metallo beta-lactamase family protein</fullName>
    </recommendedName>
</protein>
<feature type="chain" id="PRO_5045993869" description="Metallo beta-lactamase family protein" evidence="2">
    <location>
        <begin position="34"/>
        <end position="204"/>
    </location>
</feature>
<reference evidence="3 4" key="1">
    <citation type="journal article" date="2021" name="Cell Host Microbe">
        <title>in vivo commensal control of Clostridioides difficile virulence.</title>
        <authorList>
            <person name="Girinathan B.P."/>
            <person name="Dibenedetto N."/>
            <person name="Worley J.N."/>
            <person name="Peltier J."/>
            <person name="Arrieta-Ortiz M.L."/>
            <person name="Rupa Christinal Immanuel S."/>
            <person name="Lavin R."/>
            <person name="Delaney M.L."/>
            <person name="Cummins C."/>
            <person name="Hoffmann M."/>
            <person name="Luo Y."/>
            <person name="Gonzalez-Escalona N."/>
            <person name="Allard M."/>
            <person name="Onderdonk A.B."/>
            <person name="Gerber G.K."/>
            <person name="Sonenshein A.L."/>
            <person name="Baliga N."/>
            <person name="Dupuy B."/>
            <person name="Bry L."/>
        </authorList>
    </citation>
    <scope>NUCLEOTIDE SEQUENCE [LARGE SCALE GENOMIC DNA]</scope>
    <source>
        <strain evidence="3 4">DSM 599</strain>
    </source>
</reference>
<evidence type="ECO:0008006" key="5">
    <source>
        <dbReference type="Google" id="ProtNLM"/>
    </source>
</evidence>
<evidence type="ECO:0000256" key="2">
    <source>
        <dbReference type="SAM" id="SignalP"/>
    </source>
</evidence>
<dbReference type="RefSeq" id="WP_221861610.1">
    <property type="nucleotide sequence ID" value="NZ_JAIKTU010000010.1"/>
</dbReference>
<organism evidence="3 4">
    <name type="scientific">Clostridium sardiniense</name>
    <name type="common">Clostridium absonum</name>
    <dbReference type="NCBI Taxonomy" id="29369"/>
    <lineage>
        <taxon>Bacteria</taxon>
        <taxon>Bacillati</taxon>
        <taxon>Bacillota</taxon>
        <taxon>Clostridia</taxon>
        <taxon>Eubacteriales</taxon>
        <taxon>Clostridiaceae</taxon>
        <taxon>Clostridium</taxon>
    </lineage>
</organism>
<evidence type="ECO:0000313" key="3">
    <source>
        <dbReference type="EMBL" id="MBY0756358.1"/>
    </source>
</evidence>
<feature type="signal peptide" evidence="2">
    <location>
        <begin position="1"/>
        <end position="33"/>
    </location>
</feature>
<keyword evidence="4" id="KW-1185">Reference proteome</keyword>
<comment type="caution">
    <text evidence="3">The sequence shown here is derived from an EMBL/GenBank/DDBJ whole genome shotgun (WGS) entry which is preliminary data.</text>
</comment>
<feature type="compositionally biased region" description="Polar residues" evidence="1">
    <location>
        <begin position="173"/>
        <end position="191"/>
    </location>
</feature>